<dbReference type="OrthoDB" id="202470at2759"/>
<gene>
    <name evidence="2" type="ORF">PFICI_05119</name>
</gene>
<dbReference type="GeneID" id="19270132"/>
<sequence>MGGRIVVTGGSGKVGRFAIQSLVEKGFEVLNLDLQELPPALSQHVHTIKVDLSDAGQVFSAISSPFKLTQPFREPLLQPPDAVVHLAGYARNMLAPDSETWRTNVLSTFNVLEAASKLGVRKIVLASSVCVYGVTFGQGDVDFPSFPIDETLNVVPTDVYSMSKLTSENLGRGFALKYGIDVYALRIGAVIAPDEYATEFRSYVSSPADWKVHGWSYIDARDLASMIQLSITKDGLGFQIFNATNDEITHDCPSTTEFLQKICPNTPFTRDLGPKEAPMSNRKIKEYLGFKEEHNWRKYYAA</sequence>
<dbReference type="Gene3D" id="3.40.50.720">
    <property type="entry name" value="NAD(P)-binding Rossmann-like Domain"/>
    <property type="match status" value="1"/>
</dbReference>
<protein>
    <recommendedName>
        <fullName evidence="1">NAD-dependent epimerase/dehydratase domain-containing protein</fullName>
    </recommendedName>
</protein>
<dbReference type="PANTHER" id="PTHR43103:SF6">
    <property type="entry name" value="PUTATIVE-RELATED"/>
    <property type="match status" value="1"/>
</dbReference>
<evidence type="ECO:0000259" key="1">
    <source>
        <dbReference type="Pfam" id="PF01370"/>
    </source>
</evidence>
<organism evidence="2 3">
    <name type="scientific">Pestalotiopsis fici (strain W106-1 / CGMCC3.15140)</name>
    <dbReference type="NCBI Taxonomy" id="1229662"/>
    <lineage>
        <taxon>Eukaryota</taxon>
        <taxon>Fungi</taxon>
        <taxon>Dikarya</taxon>
        <taxon>Ascomycota</taxon>
        <taxon>Pezizomycotina</taxon>
        <taxon>Sordariomycetes</taxon>
        <taxon>Xylariomycetidae</taxon>
        <taxon>Amphisphaeriales</taxon>
        <taxon>Sporocadaceae</taxon>
        <taxon>Pestalotiopsis</taxon>
    </lineage>
</organism>
<reference evidence="3" key="1">
    <citation type="journal article" date="2015" name="BMC Genomics">
        <title>Genomic and transcriptomic analysis of the endophytic fungus Pestalotiopsis fici reveals its lifestyle and high potential for synthesis of natural products.</title>
        <authorList>
            <person name="Wang X."/>
            <person name="Zhang X."/>
            <person name="Liu L."/>
            <person name="Xiang M."/>
            <person name="Wang W."/>
            <person name="Sun X."/>
            <person name="Che Y."/>
            <person name="Guo L."/>
            <person name="Liu G."/>
            <person name="Guo L."/>
            <person name="Wang C."/>
            <person name="Yin W.B."/>
            <person name="Stadler M."/>
            <person name="Zhang X."/>
            <person name="Liu X."/>
        </authorList>
    </citation>
    <scope>NUCLEOTIDE SEQUENCE [LARGE SCALE GENOMIC DNA]</scope>
    <source>
        <strain evidence="3">W106-1 / CGMCC3.15140</strain>
    </source>
</reference>
<dbReference type="InParanoid" id="W3XAZ8"/>
<dbReference type="InterPro" id="IPR036291">
    <property type="entry name" value="NAD(P)-bd_dom_sf"/>
</dbReference>
<dbReference type="STRING" id="1229662.W3XAZ8"/>
<dbReference type="InterPro" id="IPR001509">
    <property type="entry name" value="Epimerase_deHydtase"/>
</dbReference>
<dbReference type="KEGG" id="pfy:PFICI_05119"/>
<dbReference type="AlphaFoldDB" id="W3XAZ8"/>
<dbReference type="OMA" id="HSYVYEP"/>
<evidence type="ECO:0000313" key="2">
    <source>
        <dbReference type="EMBL" id="ETS83243.1"/>
    </source>
</evidence>
<dbReference type="PANTHER" id="PTHR43103">
    <property type="entry name" value="NUCLEOSIDE-DIPHOSPHATE-SUGAR EPIMERASE"/>
    <property type="match status" value="1"/>
</dbReference>
<accession>W3XAZ8</accession>
<name>W3XAZ8_PESFW</name>
<dbReference type="Pfam" id="PF01370">
    <property type="entry name" value="Epimerase"/>
    <property type="match status" value="1"/>
</dbReference>
<feature type="domain" description="NAD-dependent epimerase/dehydratase" evidence="1">
    <location>
        <begin position="5"/>
        <end position="199"/>
    </location>
</feature>
<evidence type="ECO:0000313" key="3">
    <source>
        <dbReference type="Proteomes" id="UP000030651"/>
    </source>
</evidence>
<dbReference type="RefSeq" id="XP_007831891.1">
    <property type="nucleotide sequence ID" value="XM_007833700.1"/>
</dbReference>
<dbReference type="Proteomes" id="UP000030651">
    <property type="component" value="Unassembled WGS sequence"/>
</dbReference>
<dbReference type="EMBL" id="KI912111">
    <property type="protein sequence ID" value="ETS83243.1"/>
    <property type="molecule type" value="Genomic_DNA"/>
</dbReference>
<proteinExistence type="predicted"/>
<keyword evidence="3" id="KW-1185">Reference proteome</keyword>
<dbReference type="eggNOG" id="KOG1431">
    <property type="taxonomic scope" value="Eukaryota"/>
</dbReference>
<dbReference type="CDD" id="cd08946">
    <property type="entry name" value="SDR_e"/>
    <property type="match status" value="1"/>
</dbReference>
<dbReference type="SUPFAM" id="SSF51735">
    <property type="entry name" value="NAD(P)-binding Rossmann-fold domains"/>
    <property type="match status" value="1"/>
</dbReference>
<dbReference type="HOGENOM" id="CLU_053163_2_0_1"/>